<comment type="caution">
    <text evidence="1">The sequence shown here is derived from an EMBL/GenBank/DDBJ whole genome shotgun (WGS) entry which is preliminary data.</text>
</comment>
<dbReference type="InterPro" id="IPR010921">
    <property type="entry name" value="Trp_repressor/repl_initiator"/>
</dbReference>
<dbReference type="GO" id="GO:0043565">
    <property type="term" value="F:sequence-specific DNA binding"/>
    <property type="evidence" value="ECO:0007669"/>
    <property type="project" value="InterPro"/>
</dbReference>
<evidence type="ECO:0000313" key="2">
    <source>
        <dbReference type="Proteomes" id="UP000078529"/>
    </source>
</evidence>
<name>A0A147DBP6_9HYPH</name>
<reference evidence="1 2" key="1">
    <citation type="journal article" date="2016" name="Front. Microbiol.">
        <title>Genomic Resource of Rice Seed Associated Bacteria.</title>
        <authorList>
            <person name="Midha S."/>
            <person name="Bansal K."/>
            <person name="Sharma S."/>
            <person name="Kumar N."/>
            <person name="Patil P.P."/>
            <person name="Chaudhry V."/>
            <person name="Patil P.B."/>
        </authorList>
    </citation>
    <scope>NUCLEOTIDE SEQUENCE [LARGE SCALE GENOMIC DNA]</scope>
    <source>
        <strain evidence="1 2">NS365</strain>
    </source>
</reference>
<evidence type="ECO:0000313" key="1">
    <source>
        <dbReference type="EMBL" id="KTR08583.1"/>
    </source>
</evidence>
<dbReference type="PATRIC" id="fig|401562.4.peg.242"/>
<dbReference type="SUPFAM" id="SSF48295">
    <property type="entry name" value="TrpR-like"/>
    <property type="match status" value="1"/>
</dbReference>
<dbReference type="Gene3D" id="1.10.1750.10">
    <property type="match status" value="1"/>
</dbReference>
<dbReference type="Proteomes" id="UP000078529">
    <property type="component" value="Unassembled WGS sequence"/>
</dbReference>
<dbReference type="AlphaFoldDB" id="A0A147DBP6"/>
<keyword evidence="2" id="KW-1185">Reference proteome</keyword>
<proteinExistence type="predicted"/>
<dbReference type="EMBL" id="LDQA01000001">
    <property type="protein sequence ID" value="KTR08583.1"/>
    <property type="molecule type" value="Genomic_DNA"/>
</dbReference>
<sequence length="95" mass="10326">MCAREGVATGDVLRHDPARRATSDAAWLRAARLRQRAIALVNQGLDLPQSELARALGLTPAAVSLAMGAVEDARHDDPQLDRDMDELERLLRGEA</sequence>
<gene>
    <name evidence="1" type="ORF">NS365_01205</name>
</gene>
<organism evidence="1 2">
    <name type="scientific">Aureimonas ureilytica</name>
    <dbReference type="NCBI Taxonomy" id="401562"/>
    <lineage>
        <taxon>Bacteria</taxon>
        <taxon>Pseudomonadati</taxon>
        <taxon>Pseudomonadota</taxon>
        <taxon>Alphaproteobacteria</taxon>
        <taxon>Hyphomicrobiales</taxon>
        <taxon>Aurantimonadaceae</taxon>
        <taxon>Aureimonas</taxon>
    </lineage>
</organism>
<protein>
    <submittedName>
        <fullName evidence="1">Uncharacterized protein</fullName>
    </submittedName>
</protein>
<accession>A0A147DBP6</accession>